<accession>A0A9Q4DFG9</accession>
<dbReference type="PANTHER" id="PTHR42760">
    <property type="entry name" value="SHORT-CHAIN DEHYDROGENASES/REDUCTASES FAMILY MEMBER"/>
    <property type="match status" value="1"/>
</dbReference>
<dbReference type="GeneID" id="86858313"/>
<protein>
    <submittedName>
        <fullName evidence="4">SDR family oxidoreductase</fullName>
    </submittedName>
</protein>
<evidence type="ECO:0000256" key="2">
    <source>
        <dbReference type="ARBA" id="ARBA00023002"/>
    </source>
</evidence>
<dbReference type="RefSeq" id="WP_111890523.1">
    <property type="nucleotide sequence ID" value="NZ_CAJHLJ010000004.1"/>
</dbReference>
<dbReference type="SUPFAM" id="SSF51735">
    <property type="entry name" value="NAD(P)-binding Rossmann-fold domains"/>
    <property type="match status" value="1"/>
</dbReference>
<evidence type="ECO:0000313" key="5">
    <source>
        <dbReference type="Proteomes" id="UP001069047"/>
    </source>
</evidence>
<dbReference type="PANTHER" id="PTHR42760:SF133">
    <property type="entry name" value="3-OXOACYL-[ACYL-CARRIER-PROTEIN] REDUCTASE"/>
    <property type="match status" value="1"/>
</dbReference>
<dbReference type="Pfam" id="PF00106">
    <property type="entry name" value="adh_short"/>
    <property type="match status" value="1"/>
</dbReference>
<comment type="caution">
    <text evidence="4">The sequence shown here is derived from an EMBL/GenBank/DDBJ whole genome shotgun (WGS) entry which is preliminary data.</text>
</comment>
<keyword evidence="2" id="KW-0560">Oxidoreductase</keyword>
<proteinExistence type="inferred from homology"/>
<dbReference type="CDD" id="cd05233">
    <property type="entry name" value="SDR_c"/>
    <property type="match status" value="1"/>
</dbReference>
<dbReference type="PRINTS" id="PR00080">
    <property type="entry name" value="SDRFAMILY"/>
</dbReference>
<dbReference type="PRINTS" id="PR00081">
    <property type="entry name" value="GDHRDH"/>
</dbReference>
<dbReference type="InterPro" id="IPR002347">
    <property type="entry name" value="SDR_fam"/>
</dbReference>
<dbReference type="Gene3D" id="3.40.50.720">
    <property type="entry name" value="NAD(P)-binding Rossmann-like Domain"/>
    <property type="match status" value="1"/>
</dbReference>
<dbReference type="NCBIfam" id="NF004817">
    <property type="entry name" value="PRK06171.1"/>
    <property type="match status" value="1"/>
</dbReference>
<comment type="similarity">
    <text evidence="1 3">Belongs to the short-chain dehydrogenases/reductases (SDR) family.</text>
</comment>
<dbReference type="AlphaFoldDB" id="A0A9Q4DFG9"/>
<reference evidence="4" key="1">
    <citation type="submission" date="2022-09" db="EMBL/GenBank/DDBJ databases">
        <title>Aerococcus urinae taxonomy study.</title>
        <authorList>
            <person name="Christensen J."/>
            <person name="Senneby E."/>
        </authorList>
    </citation>
    <scope>NUCLEOTIDE SEQUENCE</scope>
    <source>
        <strain evidence="4">LUND-41-B12</strain>
    </source>
</reference>
<organism evidence="4 5">
    <name type="scientific">Aerococcus mictus</name>
    <dbReference type="NCBI Taxonomy" id="2976810"/>
    <lineage>
        <taxon>Bacteria</taxon>
        <taxon>Bacillati</taxon>
        <taxon>Bacillota</taxon>
        <taxon>Bacilli</taxon>
        <taxon>Lactobacillales</taxon>
        <taxon>Aerococcaceae</taxon>
        <taxon>Aerococcus</taxon>
    </lineage>
</organism>
<dbReference type="GO" id="GO:0006633">
    <property type="term" value="P:fatty acid biosynthetic process"/>
    <property type="evidence" value="ECO:0007669"/>
    <property type="project" value="TreeGrafter"/>
</dbReference>
<dbReference type="GO" id="GO:0048038">
    <property type="term" value="F:quinone binding"/>
    <property type="evidence" value="ECO:0007669"/>
    <property type="project" value="TreeGrafter"/>
</dbReference>
<dbReference type="Proteomes" id="UP001069047">
    <property type="component" value="Unassembled WGS sequence"/>
</dbReference>
<dbReference type="GO" id="GO:0008206">
    <property type="term" value="P:bile acid metabolic process"/>
    <property type="evidence" value="ECO:0007669"/>
    <property type="project" value="UniProtKB-ARBA"/>
</dbReference>
<sequence>MENWLGIEGKVVIVTGASSGIGAAVVEELLNDGCKVANFDISDNHVEHDNLLFVQTDVSSRENVEASVQKVVDHFGTVDAVVNNAGINVPRLLVDPKDPKGKYELNDELFDKMVAINQKGVFLVAQAVGRILVDKGQGVIINMGSESGLEGSEGQSPYAATKAAVYSFTRSWSKELGKHNVRVVGVAPGILEATGLRTLAYEESLSYTRGITVDDLRAGYSKTTTTPLGRSGKLSEVADTVAYLISDRASYITGVTLNVAGGKTRG</sequence>
<name>A0A9Q4DFG9_9LACT</name>
<evidence type="ECO:0000313" key="4">
    <source>
        <dbReference type="EMBL" id="MCY3087895.1"/>
    </source>
</evidence>
<evidence type="ECO:0000256" key="3">
    <source>
        <dbReference type="RuleBase" id="RU000363"/>
    </source>
</evidence>
<gene>
    <name evidence="4" type="ORF">ODY61_07225</name>
</gene>
<dbReference type="GO" id="GO:0016616">
    <property type="term" value="F:oxidoreductase activity, acting on the CH-OH group of donors, NAD or NADP as acceptor"/>
    <property type="evidence" value="ECO:0007669"/>
    <property type="project" value="TreeGrafter"/>
</dbReference>
<evidence type="ECO:0000256" key="1">
    <source>
        <dbReference type="ARBA" id="ARBA00006484"/>
    </source>
</evidence>
<dbReference type="FunFam" id="3.40.50.720:FF:000084">
    <property type="entry name" value="Short-chain dehydrogenase reductase"/>
    <property type="match status" value="1"/>
</dbReference>
<dbReference type="EMBL" id="JAOTMY010000003">
    <property type="protein sequence ID" value="MCY3087895.1"/>
    <property type="molecule type" value="Genomic_DNA"/>
</dbReference>
<dbReference type="InterPro" id="IPR020904">
    <property type="entry name" value="Sc_DH/Rdtase_CS"/>
</dbReference>
<dbReference type="PROSITE" id="PS00061">
    <property type="entry name" value="ADH_SHORT"/>
    <property type="match status" value="1"/>
</dbReference>
<dbReference type="InterPro" id="IPR036291">
    <property type="entry name" value="NAD(P)-bd_dom_sf"/>
</dbReference>